<dbReference type="PANTHER" id="PTHR15629:SF2">
    <property type="entry name" value="SH3 DOMAIN-CONTAINING YSC84-LIKE PROTEIN 1"/>
    <property type="match status" value="1"/>
</dbReference>
<keyword evidence="1" id="KW-0732">Signal</keyword>
<sequence length="225" mass="23471">MRRLRYLFPLLLGLVAGAPAVASANDQQVLVDKSASALQSVLNQKGLEPAREYLQRARAVMIVPELVKAGLIVGGEGGNGVLVTKTANGEWSNPAFYQFIAGSVGLQIGVESKEVIFMVMTDDALDKLMRNEFKLGVDASIAVGPVGAGVEGSSVGNVKADIVAYSKSKGLFGGGAVEGGVIQPKTDWNAAYYNAPAVTAESIVLTRQHENAGAAKLRQVLSAAD</sequence>
<feature type="domain" description="Ysc84 actin-binding" evidence="2">
    <location>
        <begin position="102"/>
        <end position="224"/>
    </location>
</feature>
<feature type="chain" id="PRO_5007602512" description="Ysc84 actin-binding domain-containing protein" evidence="1">
    <location>
        <begin position="25"/>
        <end position="225"/>
    </location>
</feature>
<dbReference type="STRING" id="580166.AUP43_00160"/>
<keyword evidence="4" id="KW-1185">Reference proteome</keyword>
<evidence type="ECO:0000313" key="4">
    <source>
        <dbReference type="Proteomes" id="UP000076400"/>
    </source>
</evidence>
<protein>
    <recommendedName>
        <fullName evidence="2">Ysc84 actin-binding domain-containing protein</fullName>
    </recommendedName>
</protein>
<dbReference type="GO" id="GO:0035091">
    <property type="term" value="F:phosphatidylinositol binding"/>
    <property type="evidence" value="ECO:0007669"/>
    <property type="project" value="TreeGrafter"/>
</dbReference>
<dbReference type="PANTHER" id="PTHR15629">
    <property type="entry name" value="SH3YL1 PROTEIN"/>
    <property type="match status" value="1"/>
</dbReference>
<name>A0A154WGZ6_9PROT</name>
<dbReference type="EMBL" id="LPXN01000001">
    <property type="protein sequence ID" value="KZD12791.1"/>
    <property type="molecule type" value="Genomic_DNA"/>
</dbReference>
<proteinExistence type="predicted"/>
<dbReference type="Proteomes" id="UP000076400">
    <property type="component" value="Unassembled WGS sequence"/>
</dbReference>
<reference evidence="3 4" key="1">
    <citation type="submission" date="2015-12" db="EMBL/GenBank/DDBJ databases">
        <title>Genome sequence of Oceanibaculum pacificum MCCC 1A02656.</title>
        <authorList>
            <person name="Lu L."/>
            <person name="Lai Q."/>
            <person name="Shao Z."/>
            <person name="Qian P."/>
        </authorList>
    </citation>
    <scope>NUCLEOTIDE SEQUENCE [LARGE SCALE GENOMIC DNA]</scope>
    <source>
        <strain evidence="3 4">MCCC 1A02656</strain>
    </source>
</reference>
<dbReference type="OrthoDB" id="9782434at2"/>
<evidence type="ECO:0000259" key="2">
    <source>
        <dbReference type="Pfam" id="PF04366"/>
    </source>
</evidence>
<accession>A0A154WGZ6</accession>
<dbReference type="RefSeq" id="WP_067550918.1">
    <property type="nucleotide sequence ID" value="NZ_LPXN01000001.1"/>
</dbReference>
<dbReference type="InterPro" id="IPR007461">
    <property type="entry name" value="Ysc84_actin-binding"/>
</dbReference>
<dbReference type="AlphaFoldDB" id="A0A154WGZ6"/>
<dbReference type="Pfam" id="PF04366">
    <property type="entry name" value="Ysc84"/>
    <property type="match status" value="1"/>
</dbReference>
<gene>
    <name evidence="3" type="ORF">AUP43_00160</name>
</gene>
<organism evidence="3 4">
    <name type="scientific">Oceanibaculum pacificum</name>
    <dbReference type="NCBI Taxonomy" id="580166"/>
    <lineage>
        <taxon>Bacteria</taxon>
        <taxon>Pseudomonadati</taxon>
        <taxon>Pseudomonadota</taxon>
        <taxon>Alphaproteobacteria</taxon>
        <taxon>Rhodospirillales</taxon>
        <taxon>Oceanibaculaceae</taxon>
        <taxon>Oceanibaculum</taxon>
    </lineage>
</organism>
<feature type="signal peptide" evidence="1">
    <location>
        <begin position="1"/>
        <end position="24"/>
    </location>
</feature>
<dbReference type="CDD" id="cd11524">
    <property type="entry name" value="SYLF"/>
    <property type="match status" value="1"/>
</dbReference>
<comment type="caution">
    <text evidence="3">The sequence shown here is derived from an EMBL/GenBank/DDBJ whole genome shotgun (WGS) entry which is preliminary data.</text>
</comment>
<evidence type="ECO:0000256" key="1">
    <source>
        <dbReference type="SAM" id="SignalP"/>
    </source>
</evidence>
<evidence type="ECO:0000313" key="3">
    <source>
        <dbReference type="EMBL" id="KZD12791.1"/>
    </source>
</evidence>
<dbReference type="InterPro" id="IPR051702">
    <property type="entry name" value="SH3_domain_YSC84-like"/>
</dbReference>